<protein>
    <submittedName>
        <fullName evidence="1">Uncharacterized protein</fullName>
    </submittedName>
</protein>
<proteinExistence type="predicted"/>
<dbReference type="AlphaFoldDB" id="K6Z646"/>
<gene>
    <name evidence="1" type="ORF">GPLA_0760</name>
</gene>
<comment type="caution">
    <text evidence="1">The sequence shown here is derived from an EMBL/GenBank/DDBJ whole genome shotgun (WGS) entry which is preliminary data.</text>
</comment>
<dbReference type="STRING" id="1129793.GPLA_0760"/>
<reference evidence="2" key="1">
    <citation type="journal article" date="2014" name="Environ. Microbiol.">
        <title>Comparative genomics of the marine bacterial genus Glaciecola reveals the high degree of genomic diversity and genomic characteristic for cold adaptation.</title>
        <authorList>
            <person name="Qin Q.L."/>
            <person name="Xie B.B."/>
            <person name="Yu Y."/>
            <person name="Shu Y.L."/>
            <person name="Rong J.C."/>
            <person name="Zhang Y.J."/>
            <person name="Zhao D.L."/>
            <person name="Chen X.L."/>
            <person name="Zhang X.Y."/>
            <person name="Chen B."/>
            <person name="Zhou B.C."/>
            <person name="Zhang Y.Z."/>
        </authorList>
    </citation>
    <scope>NUCLEOTIDE SEQUENCE [LARGE SCALE GENOMIC DNA]</scope>
    <source>
        <strain evidence="2">LMG 21857</strain>
    </source>
</reference>
<accession>K6Z646</accession>
<keyword evidence="2" id="KW-1185">Reference proteome</keyword>
<evidence type="ECO:0000313" key="2">
    <source>
        <dbReference type="Proteomes" id="UP000006322"/>
    </source>
</evidence>
<dbReference type="EMBL" id="BAER01000018">
    <property type="protein sequence ID" value="GAC31676.1"/>
    <property type="molecule type" value="Genomic_DNA"/>
</dbReference>
<evidence type="ECO:0000313" key="1">
    <source>
        <dbReference type="EMBL" id="GAC31676.1"/>
    </source>
</evidence>
<sequence>MKGEGEFVLPNVFSEAIYNALLGLGLKPQVADPLRLIDSLN</sequence>
<organism evidence="1 2">
    <name type="scientific">Paraglaciecola polaris LMG 21857</name>
    <dbReference type="NCBI Taxonomy" id="1129793"/>
    <lineage>
        <taxon>Bacteria</taxon>
        <taxon>Pseudomonadati</taxon>
        <taxon>Pseudomonadota</taxon>
        <taxon>Gammaproteobacteria</taxon>
        <taxon>Alteromonadales</taxon>
        <taxon>Alteromonadaceae</taxon>
        <taxon>Paraglaciecola</taxon>
    </lineage>
</organism>
<name>K6Z646_9ALTE</name>
<dbReference type="Proteomes" id="UP000006322">
    <property type="component" value="Unassembled WGS sequence"/>
</dbReference>